<dbReference type="Proteomes" id="UP001057025">
    <property type="component" value="Chromosome"/>
</dbReference>
<feature type="region of interest" description="Disordered" evidence="1">
    <location>
        <begin position="158"/>
        <end position="195"/>
    </location>
</feature>
<feature type="region of interest" description="Disordered" evidence="1">
    <location>
        <begin position="83"/>
        <end position="124"/>
    </location>
</feature>
<sequence>MSEANENKQTTDAGIGAQLKTAREQAGLSLDELQKQTKIQKRYLTAIENGDFAALPGQFYVRAFVKQYANAVGLNGEQFLTDSHLTTPTVDPEADSLQNTQPAEDDNRTTSHANNPTLSQSKKQLDKQKLIPLVGLVVVVIVIIGIVLFAVAKTKQDSSTTAPKNAKVTVTNDDAKKKKTKKTNQANKNNLKEGQTEIKQVANSTSDFTVKTGNATSKLDLGASQATTMTVKLDGKEVFNGAVNQNEGHQVEIPKNTKEVNIHMVNAPISSVKLNDQQVMLPQPAAGQDANQRDMNLKFEE</sequence>
<evidence type="ECO:0000256" key="2">
    <source>
        <dbReference type="SAM" id="Phobius"/>
    </source>
</evidence>
<keyword evidence="2" id="KW-0472">Membrane</keyword>
<organism evidence="4 5">
    <name type="scientific">Fructilactobacillus hinvesii</name>
    <dbReference type="NCBI Taxonomy" id="2940300"/>
    <lineage>
        <taxon>Bacteria</taxon>
        <taxon>Bacillati</taxon>
        <taxon>Bacillota</taxon>
        <taxon>Bacilli</taxon>
        <taxon>Lactobacillales</taxon>
        <taxon>Lactobacillaceae</taxon>
        <taxon>Fructilactobacillus</taxon>
    </lineage>
</organism>
<evidence type="ECO:0000313" key="4">
    <source>
        <dbReference type="EMBL" id="USS87679.1"/>
    </source>
</evidence>
<keyword evidence="5" id="KW-1185">Reference proteome</keyword>
<dbReference type="PANTHER" id="PTHR34475">
    <property type="match status" value="1"/>
</dbReference>
<dbReference type="InterPro" id="IPR050400">
    <property type="entry name" value="Bact_Cytoskel_RodZ"/>
</dbReference>
<dbReference type="RefSeq" id="WP_252796970.1">
    <property type="nucleotide sequence ID" value="NZ_CP097118.1"/>
</dbReference>
<dbReference type="SMART" id="SM00530">
    <property type="entry name" value="HTH_XRE"/>
    <property type="match status" value="1"/>
</dbReference>
<evidence type="ECO:0000313" key="5">
    <source>
        <dbReference type="Proteomes" id="UP001057025"/>
    </source>
</evidence>
<name>A0ABY5BVA6_9LACO</name>
<evidence type="ECO:0000259" key="3">
    <source>
        <dbReference type="PROSITE" id="PS50943"/>
    </source>
</evidence>
<dbReference type="PROSITE" id="PS50943">
    <property type="entry name" value="HTH_CROC1"/>
    <property type="match status" value="1"/>
</dbReference>
<keyword evidence="2" id="KW-1133">Transmembrane helix</keyword>
<dbReference type="CDD" id="cd00093">
    <property type="entry name" value="HTH_XRE"/>
    <property type="match status" value="1"/>
</dbReference>
<dbReference type="Gene3D" id="1.10.260.40">
    <property type="entry name" value="lambda repressor-like DNA-binding domains"/>
    <property type="match status" value="1"/>
</dbReference>
<dbReference type="InterPro" id="IPR001387">
    <property type="entry name" value="Cro/C1-type_HTH"/>
</dbReference>
<keyword evidence="2" id="KW-0812">Transmembrane</keyword>
<proteinExistence type="predicted"/>
<dbReference type="SUPFAM" id="SSF47413">
    <property type="entry name" value="lambda repressor-like DNA-binding domains"/>
    <property type="match status" value="1"/>
</dbReference>
<dbReference type="Pfam" id="PF13413">
    <property type="entry name" value="HTH_25"/>
    <property type="match status" value="1"/>
</dbReference>
<protein>
    <submittedName>
        <fullName evidence="4">Helix-turn-helix domain-containing protein</fullName>
    </submittedName>
</protein>
<accession>A0ABY5BVA6</accession>
<dbReference type="InterPro" id="IPR010982">
    <property type="entry name" value="Lambda_DNA-bd_dom_sf"/>
</dbReference>
<feature type="transmembrane region" description="Helical" evidence="2">
    <location>
        <begin position="130"/>
        <end position="152"/>
    </location>
</feature>
<gene>
    <name evidence="4" type="ORF">M3M39_06100</name>
</gene>
<dbReference type="PANTHER" id="PTHR34475:SF1">
    <property type="entry name" value="CYTOSKELETON PROTEIN RODZ"/>
    <property type="match status" value="1"/>
</dbReference>
<reference evidence="4" key="1">
    <citation type="submission" date="2022-05" db="EMBL/GenBank/DDBJ databases">
        <authorList>
            <person name="Oliphant S.A."/>
            <person name="Watson-Haigh N.S."/>
            <person name="Sumby K.M."/>
            <person name="Gardner J.M."/>
            <person name="Jiranek V."/>
        </authorList>
    </citation>
    <scope>NUCLEOTIDE SEQUENCE</scope>
    <source>
        <strain evidence="4">KI11_C11</strain>
    </source>
</reference>
<evidence type="ECO:0000256" key="1">
    <source>
        <dbReference type="SAM" id="MobiDB-lite"/>
    </source>
</evidence>
<dbReference type="EMBL" id="CP097118">
    <property type="protein sequence ID" value="USS87679.1"/>
    <property type="molecule type" value="Genomic_DNA"/>
</dbReference>
<feature type="domain" description="HTH cro/C1-type" evidence="3">
    <location>
        <begin position="19"/>
        <end position="50"/>
    </location>
</feature>